<evidence type="ECO:0000313" key="1">
    <source>
        <dbReference type="EMBL" id="SMY27256.1"/>
    </source>
</evidence>
<dbReference type="AlphaFoldDB" id="A0A1Y6LS88"/>
<proteinExistence type="predicted"/>
<reference evidence="1 2" key="1">
    <citation type="submission" date="2016-10" db="EMBL/GenBank/DDBJ databases">
        <authorList>
            <person name="Varghese N."/>
        </authorList>
    </citation>
    <scope>NUCLEOTIDE SEQUENCE [LARGE SCALE GENOMIC DNA]</scope>
</reference>
<sequence length="165" mass="18576">MRCPQPNTLYRPYGDLVTFQSGPAETYYFTLACTTDFGASYGLNDEQTGLSVRSYATTTGLDDPDRGNIGECMSICDAYNRQKDAADGVCEAGYLQETGVCFIFDQAGRAAVGEYGFLEGFRRGSWGDGRFVRWKVGRMRLIRGWVDGWLEEKRRLKRRRLGPFG</sequence>
<accession>A0A1Y6LS88</accession>
<dbReference type="EMBL" id="LT882683">
    <property type="protein sequence ID" value="SMY27256.1"/>
    <property type="molecule type" value="Genomic_DNA"/>
</dbReference>
<protein>
    <submittedName>
        <fullName evidence="1">Uncharacterized protein</fullName>
    </submittedName>
</protein>
<dbReference type="Proteomes" id="UP000215453">
    <property type="component" value="Chromosome 8"/>
</dbReference>
<gene>
    <name evidence="1" type="ORF">ZT1A5_G8700</name>
</gene>
<organism evidence="1 2">
    <name type="scientific">Zymoseptoria tritici ST99CH_1A5</name>
    <dbReference type="NCBI Taxonomy" id="1276529"/>
    <lineage>
        <taxon>Eukaryota</taxon>
        <taxon>Fungi</taxon>
        <taxon>Dikarya</taxon>
        <taxon>Ascomycota</taxon>
        <taxon>Pezizomycotina</taxon>
        <taxon>Dothideomycetes</taxon>
        <taxon>Dothideomycetidae</taxon>
        <taxon>Mycosphaerellales</taxon>
        <taxon>Mycosphaerellaceae</taxon>
        <taxon>Zymoseptoria</taxon>
    </lineage>
</organism>
<name>A0A1Y6LS88_ZYMTR</name>
<evidence type="ECO:0000313" key="2">
    <source>
        <dbReference type="Proteomes" id="UP000215453"/>
    </source>
</evidence>